<dbReference type="Proteomes" id="UP000318081">
    <property type="component" value="Chromosome"/>
</dbReference>
<dbReference type="EMBL" id="CP036432">
    <property type="protein sequence ID" value="QDV83967.1"/>
    <property type="molecule type" value="Genomic_DNA"/>
</dbReference>
<reference evidence="9 10" key="1">
    <citation type="submission" date="2019-02" db="EMBL/GenBank/DDBJ databases">
        <title>Deep-cultivation of Planctomycetes and their phenomic and genomic characterization uncovers novel biology.</title>
        <authorList>
            <person name="Wiegand S."/>
            <person name="Jogler M."/>
            <person name="Boedeker C."/>
            <person name="Pinto D."/>
            <person name="Vollmers J."/>
            <person name="Rivas-Marin E."/>
            <person name="Kohn T."/>
            <person name="Peeters S.H."/>
            <person name="Heuer A."/>
            <person name="Rast P."/>
            <person name="Oberbeckmann S."/>
            <person name="Bunk B."/>
            <person name="Jeske O."/>
            <person name="Meyerdierks A."/>
            <person name="Storesund J.E."/>
            <person name="Kallscheuer N."/>
            <person name="Luecker S."/>
            <person name="Lage O.M."/>
            <person name="Pohl T."/>
            <person name="Merkel B.J."/>
            <person name="Hornburger P."/>
            <person name="Mueller R.-W."/>
            <person name="Bruemmer F."/>
            <person name="Labrenz M."/>
            <person name="Spormann A.M."/>
            <person name="Op den Camp H."/>
            <person name="Overmann J."/>
            <person name="Amann R."/>
            <person name="Jetten M.S.M."/>
            <person name="Mascher T."/>
            <person name="Medema M.H."/>
            <person name="Devos D.P."/>
            <person name="Kaster A.-K."/>
            <person name="Ovreas L."/>
            <person name="Rohde M."/>
            <person name="Galperin M.Y."/>
            <person name="Jogler C."/>
        </authorList>
    </citation>
    <scope>NUCLEOTIDE SEQUENCE [LARGE SCALE GENOMIC DNA]</scope>
    <source>
        <strain evidence="9 10">TBK1r</strain>
    </source>
</reference>
<feature type="domain" description="Nucleotidyl transferase" evidence="8">
    <location>
        <begin position="28"/>
        <end position="241"/>
    </location>
</feature>
<dbReference type="InterPro" id="IPR005835">
    <property type="entry name" value="NTP_transferase_dom"/>
</dbReference>
<evidence type="ECO:0000256" key="7">
    <source>
        <dbReference type="SAM" id="MobiDB-lite"/>
    </source>
</evidence>
<evidence type="ECO:0000313" key="10">
    <source>
        <dbReference type="Proteomes" id="UP000318081"/>
    </source>
</evidence>
<comment type="catalytic activity">
    <reaction evidence="4">
        <text>alpha-D-glucosamine 1-phosphate + acetyl-CoA = N-acetyl-alpha-D-glucosamine 1-phosphate + CoA + H(+)</text>
        <dbReference type="Rhea" id="RHEA:13725"/>
        <dbReference type="ChEBI" id="CHEBI:15378"/>
        <dbReference type="ChEBI" id="CHEBI:57287"/>
        <dbReference type="ChEBI" id="CHEBI:57288"/>
        <dbReference type="ChEBI" id="CHEBI:57776"/>
        <dbReference type="ChEBI" id="CHEBI:58516"/>
        <dbReference type="EC" id="2.3.1.157"/>
    </reaction>
</comment>
<evidence type="ECO:0000256" key="5">
    <source>
        <dbReference type="ARBA" id="ARBA00048493"/>
    </source>
</evidence>
<evidence type="ECO:0000259" key="8">
    <source>
        <dbReference type="Pfam" id="PF00483"/>
    </source>
</evidence>
<sequence>MNSPDPSRSSPPSPPASDGADPSSGACAVVLAAGKGTRMNSDLPKVLCPVVGRAMIHFVIDALEAAGIHRQIVVVGYEADAVKRELATRQGSNIQFALQSEQLGTGHAVQCCGDFLADQTGPTIVVAGDSPLIQSDSLKTLLAHFNETQPALLLGTLKKDDPTGLGRIVRNEHGDFIGIVEHKDATPEQLAINEVNMSTYLFRTPDLLDALAMLKNDNAQGEYYLTDCARLLRESGRPVAALPALQPCESLSINNPDELRLVDQQMRTMGYA</sequence>
<dbReference type="SUPFAM" id="SSF53448">
    <property type="entry name" value="Nucleotide-diphospho-sugar transferases"/>
    <property type="match status" value="1"/>
</dbReference>
<name>A0ABX5XQE2_9BACT</name>
<protein>
    <submittedName>
        <fullName evidence="9">Bifunctional protein GlmU</fullName>
    </submittedName>
</protein>
<feature type="region of interest" description="Disordered" evidence="7">
    <location>
        <begin position="1"/>
        <end position="23"/>
    </location>
</feature>
<dbReference type="CDD" id="cd02540">
    <property type="entry name" value="GT2_GlmU_N_bac"/>
    <property type="match status" value="1"/>
</dbReference>
<dbReference type="PANTHER" id="PTHR43584:SF3">
    <property type="entry name" value="BIFUNCTIONAL PROTEIN GLMU"/>
    <property type="match status" value="1"/>
</dbReference>
<evidence type="ECO:0000313" key="9">
    <source>
        <dbReference type="EMBL" id="QDV83967.1"/>
    </source>
</evidence>
<dbReference type="InterPro" id="IPR029044">
    <property type="entry name" value="Nucleotide-diphossugar_trans"/>
</dbReference>
<keyword evidence="3" id="KW-0012">Acyltransferase</keyword>
<organism evidence="9 10">
    <name type="scientific">Stieleria magnilauensis</name>
    <dbReference type="NCBI Taxonomy" id="2527963"/>
    <lineage>
        <taxon>Bacteria</taxon>
        <taxon>Pseudomonadati</taxon>
        <taxon>Planctomycetota</taxon>
        <taxon>Planctomycetia</taxon>
        <taxon>Pirellulales</taxon>
        <taxon>Pirellulaceae</taxon>
        <taxon>Stieleria</taxon>
    </lineage>
</organism>
<keyword evidence="1" id="KW-0808">Transferase</keyword>
<comment type="function">
    <text evidence="6">Catalyzes the last two sequential reactions in the de novo biosynthetic pathway for UDP-N-acetylglucosamine (UDP-GlcNAc). The C-terminal domain catalyzes the transfer of acetyl group from acetyl coenzyme A to glucosamine-1-phosphate (GlcN-1-P) to produce N-acetylglucosamine-1-phosphate (GlcNAc-1-P), which is converted into UDP-GlcNAc by the transfer of uridine 5-monophosphate (from uridine 5-triphosphate), a reaction catalyzed by the N-terminal domain.</text>
</comment>
<dbReference type="InterPro" id="IPR050065">
    <property type="entry name" value="GlmU-like"/>
</dbReference>
<proteinExistence type="predicted"/>
<evidence type="ECO:0000256" key="1">
    <source>
        <dbReference type="ARBA" id="ARBA00022679"/>
    </source>
</evidence>
<dbReference type="Pfam" id="PF00483">
    <property type="entry name" value="NTP_transferase"/>
    <property type="match status" value="1"/>
</dbReference>
<evidence type="ECO:0000256" key="3">
    <source>
        <dbReference type="ARBA" id="ARBA00023315"/>
    </source>
</evidence>
<dbReference type="RefSeq" id="WP_145211578.1">
    <property type="nucleotide sequence ID" value="NZ_CP036432.1"/>
</dbReference>
<evidence type="ECO:0000256" key="6">
    <source>
        <dbReference type="ARBA" id="ARBA00049628"/>
    </source>
</evidence>
<comment type="catalytic activity">
    <reaction evidence="5">
        <text>N-acetyl-alpha-D-glucosamine 1-phosphate + UTP + H(+) = UDP-N-acetyl-alpha-D-glucosamine + diphosphate</text>
        <dbReference type="Rhea" id="RHEA:13509"/>
        <dbReference type="ChEBI" id="CHEBI:15378"/>
        <dbReference type="ChEBI" id="CHEBI:33019"/>
        <dbReference type="ChEBI" id="CHEBI:46398"/>
        <dbReference type="ChEBI" id="CHEBI:57705"/>
        <dbReference type="ChEBI" id="CHEBI:57776"/>
        <dbReference type="EC" id="2.7.7.23"/>
    </reaction>
</comment>
<evidence type="ECO:0000256" key="2">
    <source>
        <dbReference type="ARBA" id="ARBA00022695"/>
    </source>
</evidence>
<dbReference type="Gene3D" id="3.90.550.10">
    <property type="entry name" value="Spore Coat Polysaccharide Biosynthesis Protein SpsA, Chain A"/>
    <property type="match status" value="1"/>
</dbReference>
<keyword evidence="2" id="KW-0548">Nucleotidyltransferase</keyword>
<accession>A0ABX5XQE2</accession>
<keyword evidence="10" id="KW-1185">Reference proteome</keyword>
<evidence type="ECO:0000256" key="4">
    <source>
        <dbReference type="ARBA" id="ARBA00048247"/>
    </source>
</evidence>
<dbReference type="PANTHER" id="PTHR43584">
    <property type="entry name" value="NUCLEOTIDYL TRANSFERASE"/>
    <property type="match status" value="1"/>
</dbReference>
<gene>
    <name evidence="9" type="primary">glmU_1</name>
    <name evidence="9" type="ORF">TBK1r_29100</name>
</gene>